<dbReference type="Proteomes" id="UP000012329">
    <property type="component" value="Unassembled WGS sequence"/>
</dbReference>
<evidence type="ECO:0000313" key="2">
    <source>
        <dbReference type="Proteomes" id="UP000012329"/>
    </source>
</evidence>
<comment type="caution">
    <text evidence="1">The sequence shown here is derived from an EMBL/GenBank/DDBJ whole genome shotgun (WGS) entry which is preliminary data.</text>
</comment>
<accession>A0A829CZT7</accession>
<evidence type="ECO:0000313" key="1">
    <source>
        <dbReference type="EMBL" id="EMY02430.1"/>
    </source>
</evidence>
<gene>
    <name evidence="1" type="ORF">LEP1GSC029_3440</name>
</gene>
<dbReference type="AlphaFoldDB" id="A0A829CZT7"/>
<proteinExistence type="predicted"/>
<sequence>MGTTIGFFKKLECGISHKKAYKFLNQTYLRKFLHLHKNAIYV</sequence>
<name>A0A829CZT7_LEPIR</name>
<organism evidence="1 2">
    <name type="scientific">Leptospira interrogans str. 2002000626</name>
    <dbReference type="NCBI Taxonomy" id="996803"/>
    <lineage>
        <taxon>Bacteria</taxon>
        <taxon>Pseudomonadati</taxon>
        <taxon>Spirochaetota</taxon>
        <taxon>Spirochaetia</taxon>
        <taxon>Leptospirales</taxon>
        <taxon>Leptospiraceae</taxon>
        <taxon>Leptospira</taxon>
    </lineage>
</organism>
<protein>
    <submittedName>
        <fullName evidence="1">Uncharacterized protein</fullName>
    </submittedName>
</protein>
<reference evidence="1 2" key="1">
    <citation type="submission" date="2013-02" db="EMBL/GenBank/DDBJ databases">
        <authorList>
            <person name="Harkins D.M."/>
            <person name="Durkin A.S."/>
            <person name="Brinkac L.M."/>
            <person name="Haft D.H."/>
            <person name="Selengut J.D."/>
            <person name="Sanka R."/>
            <person name="DePew J."/>
            <person name="Purushe J."/>
            <person name="Whelen A.C."/>
            <person name="Vinetz J.M."/>
            <person name="Sutton G.G."/>
            <person name="Nierman W.C."/>
            <person name="Fouts D.E."/>
        </authorList>
    </citation>
    <scope>NUCLEOTIDE SEQUENCE [LARGE SCALE GENOMIC DNA]</scope>
    <source>
        <strain evidence="1 2">2002000626</strain>
    </source>
</reference>
<dbReference type="EMBL" id="AFJL02000243">
    <property type="protein sequence ID" value="EMY02430.1"/>
    <property type="molecule type" value="Genomic_DNA"/>
</dbReference>